<dbReference type="HOGENOM" id="CLU_072410_0_0_1"/>
<organism evidence="4">
    <name type="scientific">Magallana gigas</name>
    <name type="common">Pacific oyster</name>
    <name type="synonym">Crassostrea gigas</name>
    <dbReference type="NCBI Taxonomy" id="29159"/>
    <lineage>
        <taxon>Eukaryota</taxon>
        <taxon>Metazoa</taxon>
        <taxon>Spiralia</taxon>
        <taxon>Lophotrochozoa</taxon>
        <taxon>Mollusca</taxon>
        <taxon>Bivalvia</taxon>
        <taxon>Autobranchia</taxon>
        <taxon>Pteriomorphia</taxon>
        <taxon>Ostreida</taxon>
        <taxon>Ostreoidea</taxon>
        <taxon>Ostreidae</taxon>
        <taxon>Magallana</taxon>
    </lineage>
</organism>
<dbReference type="PIRSF" id="PIRSF005902">
    <property type="entry name" value="DNase_TatD"/>
    <property type="match status" value="1"/>
</dbReference>
<dbReference type="InterPro" id="IPR018228">
    <property type="entry name" value="DNase_TatD-rel_CS"/>
</dbReference>
<dbReference type="GO" id="GO:0016788">
    <property type="term" value="F:hydrolase activity, acting on ester bonds"/>
    <property type="evidence" value="ECO:0007669"/>
    <property type="project" value="InterPro"/>
</dbReference>
<name>K1QMM9_MAGGI</name>
<dbReference type="InterPro" id="IPR032466">
    <property type="entry name" value="Metal_Hydrolase"/>
</dbReference>
<dbReference type="EMBL" id="JH818886">
    <property type="protein sequence ID" value="EKC30080.1"/>
    <property type="molecule type" value="Genomic_DNA"/>
</dbReference>
<sequence length="332" mass="37123">MRFYSAHYSTTRHAQFSVSPMNHIACVLHWQVISTVLKAQAVERQVAFQSHPCRLLTSGMTIDKPLRYEEPAMLVDSHFHLDKVLGRSGYTNWGDLQRDLQGRGHLELAVSFGLHPHVVCNAPSKKLDKHGVLAGLPQCCAIGEVGVDLTTKCHCSPCGDPHECWRTRLRKRLDFLSEALQIARSLGKPVILHYQDYVSGEAAAQTLSTIQMMDMSDHIFHRHCFTGDAQELRQRQKELPHAKFGVTMKSIQDARTVALIQPERLLLATDAPCLPPAPGCRLNHPWNVLSLAKQVAFIRNTQPSLLLKVADANAMDIYGCPQTCHPVDGLQY</sequence>
<feature type="binding site" evidence="3">
    <location>
        <position position="270"/>
    </location>
    <ligand>
        <name>a divalent metal cation</name>
        <dbReference type="ChEBI" id="CHEBI:60240"/>
        <label>1</label>
    </ligand>
</feature>
<dbReference type="PANTHER" id="PTHR46363:SF1">
    <property type="entry name" value="DEOXYRIBONUCLEASE TATDN2-RELATED"/>
    <property type="match status" value="1"/>
</dbReference>
<dbReference type="InParanoid" id="K1QMM9"/>
<evidence type="ECO:0000256" key="1">
    <source>
        <dbReference type="ARBA" id="ARBA00009275"/>
    </source>
</evidence>
<feature type="binding site" evidence="3">
    <location>
        <position position="193"/>
    </location>
    <ligand>
        <name>a divalent metal cation</name>
        <dbReference type="ChEBI" id="CHEBI:60240"/>
        <label>2</label>
    </ligand>
</feature>
<evidence type="ECO:0000256" key="2">
    <source>
        <dbReference type="ARBA" id="ARBA00022801"/>
    </source>
</evidence>
<dbReference type="AlphaFoldDB" id="K1QMM9"/>
<dbReference type="Pfam" id="PF01026">
    <property type="entry name" value="TatD_DNase"/>
    <property type="match status" value="1"/>
</dbReference>
<dbReference type="Gene3D" id="3.20.20.140">
    <property type="entry name" value="Metal-dependent hydrolases"/>
    <property type="match status" value="1"/>
</dbReference>
<evidence type="ECO:0000256" key="3">
    <source>
        <dbReference type="PIRSR" id="PIRSR005902-1"/>
    </source>
</evidence>
<dbReference type="SUPFAM" id="SSF51556">
    <property type="entry name" value="Metallo-dependent hydrolases"/>
    <property type="match status" value="1"/>
</dbReference>
<proteinExistence type="inferred from homology"/>
<dbReference type="PANTHER" id="PTHR46363">
    <property type="entry name" value="DEOXYRIBONUCLEASE TATDN2-RELATED"/>
    <property type="match status" value="1"/>
</dbReference>
<dbReference type="GO" id="GO:0046872">
    <property type="term" value="F:metal ion binding"/>
    <property type="evidence" value="ECO:0007669"/>
    <property type="project" value="UniProtKB-KW"/>
</dbReference>
<evidence type="ECO:0000313" key="4">
    <source>
        <dbReference type="EMBL" id="EKC30080.1"/>
    </source>
</evidence>
<keyword evidence="2" id="KW-0378">Hydrolase</keyword>
<gene>
    <name evidence="4" type="ORF">CGI_10009598</name>
</gene>
<comment type="similarity">
    <text evidence="1">Belongs to the metallo-dependent hydrolases superfamily. TatD-type hydrolase family.</text>
</comment>
<feature type="binding site" evidence="3">
    <location>
        <position position="144"/>
    </location>
    <ligand>
        <name>a divalent metal cation</name>
        <dbReference type="ChEBI" id="CHEBI:60240"/>
        <label>1</label>
    </ligand>
</feature>
<reference evidence="4" key="1">
    <citation type="journal article" date="2012" name="Nature">
        <title>The oyster genome reveals stress adaptation and complexity of shell formation.</title>
        <authorList>
            <person name="Zhang G."/>
            <person name="Fang X."/>
            <person name="Guo X."/>
            <person name="Li L."/>
            <person name="Luo R."/>
            <person name="Xu F."/>
            <person name="Yang P."/>
            <person name="Zhang L."/>
            <person name="Wang X."/>
            <person name="Qi H."/>
            <person name="Xiong Z."/>
            <person name="Que H."/>
            <person name="Xie Y."/>
            <person name="Holland P.W."/>
            <person name="Paps J."/>
            <person name="Zhu Y."/>
            <person name="Wu F."/>
            <person name="Chen Y."/>
            <person name="Wang J."/>
            <person name="Peng C."/>
            <person name="Meng J."/>
            <person name="Yang L."/>
            <person name="Liu J."/>
            <person name="Wen B."/>
            <person name="Zhang N."/>
            <person name="Huang Z."/>
            <person name="Zhu Q."/>
            <person name="Feng Y."/>
            <person name="Mount A."/>
            <person name="Hedgecock D."/>
            <person name="Xu Z."/>
            <person name="Liu Y."/>
            <person name="Domazet-Loso T."/>
            <person name="Du Y."/>
            <person name="Sun X."/>
            <person name="Zhang S."/>
            <person name="Liu B."/>
            <person name="Cheng P."/>
            <person name="Jiang X."/>
            <person name="Li J."/>
            <person name="Fan D."/>
            <person name="Wang W."/>
            <person name="Fu W."/>
            <person name="Wang T."/>
            <person name="Wang B."/>
            <person name="Zhang J."/>
            <person name="Peng Z."/>
            <person name="Li Y."/>
            <person name="Li N."/>
            <person name="Wang J."/>
            <person name="Chen M."/>
            <person name="He Y."/>
            <person name="Tan F."/>
            <person name="Song X."/>
            <person name="Zheng Q."/>
            <person name="Huang R."/>
            <person name="Yang H."/>
            <person name="Du X."/>
            <person name="Chen L."/>
            <person name="Yang M."/>
            <person name="Gaffney P.M."/>
            <person name="Wang S."/>
            <person name="Luo L."/>
            <person name="She Z."/>
            <person name="Ming Y."/>
            <person name="Huang W."/>
            <person name="Zhang S."/>
            <person name="Huang B."/>
            <person name="Zhang Y."/>
            <person name="Qu T."/>
            <person name="Ni P."/>
            <person name="Miao G."/>
            <person name="Wang J."/>
            <person name="Wang Q."/>
            <person name="Steinberg C.E."/>
            <person name="Wang H."/>
            <person name="Li N."/>
            <person name="Qian L."/>
            <person name="Zhang G."/>
            <person name="Li Y."/>
            <person name="Yang H."/>
            <person name="Liu X."/>
            <person name="Wang J."/>
            <person name="Yin Y."/>
            <person name="Wang J."/>
        </authorList>
    </citation>
    <scope>NUCLEOTIDE SEQUENCE [LARGE SCALE GENOMIC DNA]</scope>
    <source>
        <strain evidence="4">05x7-T-G4-1.051#20</strain>
    </source>
</reference>
<feature type="binding site" evidence="3">
    <location>
        <position position="223"/>
    </location>
    <ligand>
        <name>a divalent metal cation</name>
        <dbReference type="ChEBI" id="CHEBI:60240"/>
        <label>2</label>
    </ligand>
</feature>
<accession>K1QMM9</accession>
<dbReference type="PROSITE" id="PS01137">
    <property type="entry name" value="TATD_1"/>
    <property type="match status" value="1"/>
</dbReference>
<dbReference type="InterPro" id="IPR001130">
    <property type="entry name" value="TatD-like"/>
</dbReference>
<protein>
    <submittedName>
        <fullName evidence="4">Putative deoxyribonuclease TATDN2</fullName>
    </submittedName>
</protein>
<keyword evidence="3" id="KW-0479">Metal-binding</keyword>